<dbReference type="InterPro" id="IPR052159">
    <property type="entry name" value="Competence_DNA_uptake"/>
</dbReference>
<dbReference type="PANTHER" id="PTHR30619:SF1">
    <property type="entry name" value="RECOMBINATION PROTEIN 2"/>
    <property type="match status" value="1"/>
</dbReference>
<evidence type="ECO:0000313" key="3">
    <source>
        <dbReference type="EMBL" id="PIZ88231.1"/>
    </source>
</evidence>
<dbReference type="SMART" id="SM00849">
    <property type="entry name" value="Lactamase_B"/>
    <property type="match status" value="1"/>
</dbReference>
<dbReference type="CDD" id="cd07731">
    <property type="entry name" value="ComA-like_MBL-fold"/>
    <property type="match status" value="1"/>
</dbReference>
<dbReference type="EMBL" id="PFPA01000027">
    <property type="protein sequence ID" value="PIZ88231.1"/>
    <property type="molecule type" value="Genomic_DNA"/>
</dbReference>
<dbReference type="SUPFAM" id="SSF56281">
    <property type="entry name" value="Metallo-hydrolase/oxidoreductase"/>
    <property type="match status" value="1"/>
</dbReference>
<reference evidence="4" key="1">
    <citation type="submission" date="2017-09" db="EMBL/GenBank/DDBJ databases">
        <title>Depth-based differentiation of microbial function through sediment-hosted aquifers and enrichment of novel symbionts in the deep terrestrial subsurface.</title>
        <authorList>
            <person name="Probst A.J."/>
            <person name="Ladd B."/>
            <person name="Jarett J.K."/>
            <person name="Geller-Mcgrath D.E."/>
            <person name="Sieber C.M.K."/>
            <person name="Emerson J.B."/>
            <person name="Anantharaman K."/>
            <person name="Thomas B.C."/>
            <person name="Malmstrom R."/>
            <person name="Stieglmeier M."/>
            <person name="Klingl A."/>
            <person name="Woyke T."/>
            <person name="Ryan C.M."/>
            <person name="Banfield J.F."/>
        </authorList>
    </citation>
    <scope>NUCLEOTIDE SEQUENCE [LARGE SCALE GENOMIC DNA]</scope>
</reference>
<keyword evidence="1" id="KW-1133">Transmembrane helix</keyword>
<dbReference type="PANTHER" id="PTHR30619">
    <property type="entry name" value="DNA INTERNALIZATION/COMPETENCE PROTEIN COMEC/REC2"/>
    <property type="match status" value="1"/>
</dbReference>
<dbReference type="GO" id="GO:0016787">
    <property type="term" value="F:hydrolase activity"/>
    <property type="evidence" value="ECO:0007669"/>
    <property type="project" value="UniProtKB-KW"/>
</dbReference>
<keyword evidence="3" id="KW-0378">Hydrolase</keyword>
<dbReference type="InterPro" id="IPR036866">
    <property type="entry name" value="RibonucZ/Hydroxyglut_hydro"/>
</dbReference>
<feature type="transmembrane region" description="Helical" evidence="1">
    <location>
        <begin position="16"/>
        <end position="37"/>
    </location>
</feature>
<dbReference type="Pfam" id="PF00753">
    <property type="entry name" value="Lactamase_B"/>
    <property type="match status" value="1"/>
</dbReference>
<keyword evidence="1" id="KW-0472">Membrane</keyword>
<keyword evidence="1" id="KW-0812">Transmembrane</keyword>
<comment type="caution">
    <text evidence="3">The sequence shown here is derived from an EMBL/GenBank/DDBJ whole genome shotgun (WGS) entry which is preliminary data.</text>
</comment>
<proteinExistence type="predicted"/>
<feature type="domain" description="Metallo-beta-lactamase" evidence="2">
    <location>
        <begin position="55"/>
        <end position="253"/>
    </location>
</feature>
<dbReference type="Gene3D" id="3.60.15.10">
    <property type="entry name" value="Ribonuclease Z/Hydroxyacylglutathione hydrolase-like"/>
    <property type="match status" value="1"/>
</dbReference>
<protein>
    <submittedName>
        <fullName evidence="3">MBL fold metallo-hydrolase</fullName>
    </submittedName>
</protein>
<accession>A0A2M7UW61</accession>
<dbReference type="Proteomes" id="UP000230081">
    <property type="component" value="Unassembled WGS sequence"/>
</dbReference>
<evidence type="ECO:0000313" key="4">
    <source>
        <dbReference type="Proteomes" id="UP000230081"/>
    </source>
</evidence>
<evidence type="ECO:0000256" key="1">
    <source>
        <dbReference type="SAM" id="Phobius"/>
    </source>
</evidence>
<dbReference type="InterPro" id="IPR001279">
    <property type="entry name" value="Metallo-B-lactamas"/>
</dbReference>
<gene>
    <name evidence="3" type="ORF">COX91_01275</name>
</gene>
<dbReference type="AlphaFoldDB" id="A0A2M7UW61"/>
<organism evidence="3 4">
    <name type="scientific">Candidatus Nealsonbacteria bacterium CG_4_10_14_0_2_um_filter_39_15</name>
    <dbReference type="NCBI Taxonomy" id="1974681"/>
    <lineage>
        <taxon>Bacteria</taxon>
        <taxon>Candidatus Nealsoniibacteriota</taxon>
    </lineage>
</organism>
<evidence type="ECO:0000259" key="2">
    <source>
        <dbReference type="SMART" id="SM00849"/>
    </source>
</evidence>
<sequence>MNLKDFRKSLKPPTRIIGGGSVLVALLALNLLAWLAVYDLSRPAFLEVNFFDVGQGDAIFIETPEKYQTLIDGGPNSAILEKLDGELPFWDNSLDLIILTHPEKDHLAGLLAVLKRYKVKNILWTGVTRDTAEFKEWQRLIQEEGAKIFIAKAGQKIKAGKTDFHILYPFESLEGEDLKDTNNTSIILRLAVGGSSFLFTGDAYKSAEKELVNEGLEISSDVLKIGHHGSKTSTAPEFIEKVLPEIAVIQCGKDNSYGHPHPETLETLEKYGINILRTDLNGDIKIICDSQSLKVK</sequence>
<name>A0A2M7UW61_9BACT</name>
<dbReference type="InterPro" id="IPR035681">
    <property type="entry name" value="ComA-like_MBL"/>
</dbReference>